<dbReference type="PANTHER" id="PTHR19372">
    <property type="entry name" value="SULFITE REDUCTASE"/>
    <property type="match status" value="1"/>
</dbReference>
<evidence type="ECO:0000256" key="4">
    <source>
        <dbReference type="ARBA" id="ARBA00023002"/>
    </source>
</evidence>
<dbReference type="SUPFAM" id="SSF56524">
    <property type="entry name" value="Oxidoreductase molybdopterin-binding domain"/>
    <property type="match status" value="1"/>
</dbReference>
<dbReference type="GO" id="GO:0043546">
    <property type="term" value="F:molybdopterin cofactor binding"/>
    <property type="evidence" value="ECO:0007669"/>
    <property type="project" value="TreeGrafter"/>
</dbReference>
<dbReference type="InterPro" id="IPR008335">
    <property type="entry name" value="Mopterin_OxRdtase_euk"/>
</dbReference>
<evidence type="ECO:0000259" key="6">
    <source>
        <dbReference type="Pfam" id="PF00174"/>
    </source>
</evidence>
<dbReference type="EMBL" id="VIRS01000001">
    <property type="protein sequence ID" value="TQS46895.1"/>
    <property type="molecule type" value="Genomic_DNA"/>
</dbReference>
<evidence type="ECO:0000256" key="5">
    <source>
        <dbReference type="SAM" id="MobiDB-lite"/>
    </source>
</evidence>
<dbReference type="SUPFAM" id="SSF81296">
    <property type="entry name" value="E set domains"/>
    <property type="match status" value="1"/>
</dbReference>
<dbReference type="PRINTS" id="PR00407">
    <property type="entry name" value="EUMOPTERIN"/>
</dbReference>
<feature type="domain" description="Moybdenum cofactor oxidoreductase dimerisation" evidence="7">
    <location>
        <begin position="322"/>
        <end position="404"/>
    </location>
</feature>
<keyword evidence="2" id="KW-0500">Molybdenum</keyword>
<evidence type="ECO:0000259" key="7">
    <source>
        <dbReference type="Pfam" id="PF03404"/>
    </source>
</evidence>
<keyword evidence="3" id="KW-0479">Metal-binding</keyword>
<proteinExistence type="predicted"/>
<name>A0A545B225_9ACTN</name>
<feature type="compositionally biased region" description="Polar residues" evidence="5">
    <location>
        <begin position="385"/>
        <end position="399"/>
    </location>
</feature>
<dbReference type="InterPro" id="IPR006311">
    <property type="entry name" value="TAT_signal"/>
</dbReference>
<dbReference type="InterPro" id="IPR000572">
    <property type="entry name" value="OxRdtase_Mopterin-bd_dom"/>
</dbReference>
<feature type="domain" description="Oxidoreductase molybdopterin-binding" evidence="6">
    <location>
        <begin position="98"/>
        <end position="282"/>
    </location>
</feature>
<dbReference type="Pfam" id="PF00174">
    <property type="entry name" value="Oxidored_molyb"/>
    <property type="match status" value="1"/>
</dbReference>
<dbReference type="AlphaFoldDB" id="A0A545B225"/>
<accession>A0A545B225</accession>
<dbReference type="Gene3D" id="3.90.420.10">
    <property type="entry name" value="Oxidoreductase, molybdopterin-binding domain"/>
    <property type="match status" value="1"/>
</dbReference>
<dbReference type="InterPro" id="IPR005066">
    <property type="entry name" value="MoCF_OxRdtse_dimer"/>
</dbReference>
<organism evidence="8 9">
    <name type="scientific">Cryptosporangium phraense</name>
    <dbReference type="NCBI Taxonomy" id="2593070"/>
    <lineage>
        <taxon>Bacteria</taxon>
        <taxon>Bacillati</taxon>
        <taxon>Actinomycetota</taxon>
        <taxon>Actinomycetes</taxon>
        <taxon>Cryptosporangiales</taxon>
        <taxon>Cryptosporangiaceae</taxon>
        <taxon>Cryptosporangium</taxon>
    </lineage>
</organism>
<evidence type="ECO:0000313" key="8">
    <source>
        <dbReference type="EMBL" id="TQS46895.1"/>
    </source>
</evidence>
<dbReference type="GO" id="GO:0006790">
    <property type="term" value="P:sulfur compound metabolic process"/>
    <property type="evidence" value="ECO:0007669"/>
    <property type="project" value="TreeGrafter"/>
</dbReference>
<dbReference type="InParanoid" id="A0A545B225"/>
<dbReference type="PANTHER" id="PTHR19372:SF7">
    <property type="entry name" value="SULFITE OXIDASE, MITOCHONDRIAL"/>
    <property type="match status" value="1"/>
</dbReference>
<dbReference type="GO" id="GO:0030151">
    <property type="term" value="F:molybdenum ion binding"/>
    <property type="evidence" value="ECO:0007669"/>
    <property type="project" value="InterPro"/>
</dbReference>
<evidence type="ECO:0000256" key="1">
    <source>
        <dbReference type="ARBA" id="ARBA00001924"/>
    </source>
</evidence>
<feature type="region of interest" description="Disordered" evidence="5">
    <location>
        <begin position="379"/>
        <end position="399"/>
    </location>
</feature>
<dbReference type="RefSeq" id="WP_142702513.1">
    <property type="nucleotide sequence ID" value="NZ_VIRS01000001.1"/>
</dbReference>
<gene>
    <name evidence="8" type="ORF">FL583_01040</name>
</gene>
<dbReference type="InterPro" id="IPR036374">
    <property type="entry name" value="OxRdtase_Mopterin-bd_sf"/>
</dbReference>
<evidence type="ECO:0000256" key="3">
    <source>
        <dbReference type="ARBA" id="ARBA00022723"/>
    </source>
</evidence>
<reference evidence="8 9" key="1">
    <citation type="submission" date="2019-07" db="EMBL/GenBank/DDBJ databases">
        <title>Cryptosporangium phraense sp. nov., isolated from plant litter.</title>
        <authorList>
            <person name="Suriyachadkun C."/>
        </authorList>
    </citation>
    <scope>NUCLEOTIDE SEQUENCE [LARGE SCALE GENOMIC DNA]</scope>
    <source>
        <strain evidence="8 9">A-T 5661</strain>
    </source>
</reference>
<protein>
    <submittedName>
        <fullName evidence="8">Sulfite oxidase</fullName>
    </submittedName>
</protein>
<comment type="cofactor">
    <cofactor evidence="1">
        <name>Mo-molybdopterin</name>
        <dbReference type="ChEBI" id="CHEBI:71302"/>
    </cofactor>
</comment>
<evidence type="ECO:0000256" key="2">
    <source>
        <dbReference type="ARBA" id="ARBA00022505"/>
    </source>
</evidence>
<dbReference type="PROSITE" id="PS51318">
    <property type="entry name" value="TAT"/>
    <property type="match status" value="1"/>
</dbReference>
<dbReference type="GO" id="GO:0020037">
    <property type="term" value="F:heme binding"/>
    <property type="evidence" value="ECO:0007669"/>
    <property type="project" value="TreeGrafter"/>
</dbReference>
<evidence type="ECO:0000313" key="9">
    <source>
        <dbReference type="Proteomes" id="UP000317982"/>
    </source>
</evidence>
<dbReference type="OrthoDB" id="9795587at2"/>
<dbReference type="Gene3D" id="2.60.40.650">
    <property type="match status" value="1"/>
</dbReference>
<dbReference type="Pfam" id="PF03404">
    <property type="entry name" value="Mo-co_dimer"/>
    <property type="match status" value="1"/>
</dbReference>
<comment type="caution">
    <text evidence="8">The sequence shown here is derived from an EMBL/GenBank/DDBJ whole genome shotgun (WGS) entry which is preliminary data.</text>
</comment>
<dbReference type="CDD" id="cd02110">
    <property type="entry name" value="SO_family_Moco_dimer"/>
    <property type="match status" value="1"/>
</dbReference>
<dbReference type="GO" id="GO:0008482">
    <property type="term" value="F:sulfite oxidase activity"/>
    <property type="evidence" value="ECO:0007669"/>
    <property type="project" value="TreeGrafter"/>
</dbReference>
<dbReference type="InterPro" id="IPR014756">
    <property type="entry name" value="Ig_E-set"/>
</dbReference>
<keyword evidence="9" id="KW-1185">Reference proteome</keyword>
<sequence>MIHDEHAYDRARVTQWLGAGHSRRSFLRHTATAGLIAATGVTAGGGRVSAAAETPPTIVKPTPESLFYLRGTNAEMRWEAMRGQGYTVPVDRFFVRNHTRTPLIDVDGWRLRLFGTGLRGAPTAAAPIEFTYRQLRSLPATTRLAVIECAGNGRSFFDTQQDQPATGTAWRLGAIGVAEWRGVRLSTVLRHAGLTPQAVDVMPEGLDPDYVSNGTNLGRVRRPMPIEKALHDVLLAYEMNGRPLPPDHGFPVRVVAPSWVGISSIKWLGHIEVSATPLLSPWNTQFYRLWGPSYPEDGVVLGRQTIKSAFELAWDERFALGSSYTLHGRSWSGHGPIRRVEVSTDGATWRPAHLSGRPQRDGWQRWHLPWRPAAAGPHTLRARASDTTGHTQPDTTPFNTQGYLFDAVVDHPVTVS</sequence>
<keyword evidence="4" id="KW-0560">Oxidoreductase</keyword>
<dbReference type="Proteomes" id="UP000317982">
    <property type="component" value="Unassembled WGS sequence"/>
</dbReference>